<dbReference type="AlphaFoldDB" id="A0A9X4B0U4"/>
<proteinExistence type="predicted"/>
<keyword evidence="1" id="KW-1133">Transmembrane helix</keyword>
<keyword evidence="1" id="KW-0472">Membrane</keyword>
<dbReference type="GO" id="GO:0003676">
    <property type="term" value="F:nucleic acid binding"/>
    <property type="evidence" value="ECO:0007669"/>
    <property type="project" value="InterPro"/>
</dbReference>
<dbReference type="InterPro" id="IPR012156">
    <property type="entry name" value="Cold_shock_CspA"/>
</dbReference>
<keyword evidence="3" id="KW-1185">Reference proteome</keyword>
<feature type="transmembrane region" description="Helical" evidence="1">
    <location>
        <begin position="64"/>
        <end position="85"/>
    </location>
</feature>
<accession>A0A9X4B0U4</accession>
<reference evidence="2" key="1">
    <citation type="submission" date="2022-05" db="EMBL/GenBank/DDBJ databases">
        <title>Draft genome sequence of Clostridium tertium strain CP3 isolated from Peru.</title>
        <authorList>
            <person name="Hurtado R."/>
            <person name="Lima L."/>
            <person name="Sousa T."/>
            <person name="Jaiswal A.K."/>
            <person name="Tiwari S."/>
            <person name="Maturrano L."/>
            <person name="Brenig B."/>
            <person name="Azevedo V."/>
        </authorList>
    </citation>
    <scope>NUCLEOTIDE SEQUENCE</scope>
    <source>
        <strain evidence="2">CP3</strain>
    </source>
</reference>
<feature type="transmembrane region" description="Helical" evidence="1">
    <location>
        <begin position="34"/>
        <end position="58"/>
    </location>
</feature>
<dbReference type="RefSeq" id="WP_008679376.1">
    <property type="nucleotide sequence ID" value="NZ_CABKOG010000003.1"/>
</dbReference>
<keyword evidence="1" id="KW-0812">Transmembrane</keyword>
<dbReference type="EMBL" id="JAMRYU010000013">
    <property type="protein sequence ID" value="MDC4241100.1"/>
    <property type="molecule type" value="Genomic_DNA"/>
</dbReference>
<dbReference type="Proteomes" id="UP001141183">
    <property type="component" value="Unassembled WGS sequence"/>
</dbReference>
<dbReference type="Pfam" id="PF06961">
    <property type="entry name" value="DUF1294"/>
    <property type="match status" value="1"/>
</dbReference>
<dbReference type="PIRSF" id="PIRSF002599">
    <property type="entry name" value="Cold_shock_A"/>
    <property type="match status" value="1"/>
</dbReference>
<dbReference type="InterPro" id="IPR010718">
    <property type="entry name" value="DUF1294"/>
</dbReference>
<organism evidence="2 3">
    <name type="scientific">Clostridium tertium</name>
    <dbReference type="NCBI Taxonomy" id="1559"/>
    <lineage>
        <taxon>Bacteria</taxon>
        <taxon>Bacillati</taxon>
        <taxon>Bacillota</taxon>
        <taxon>Clostridia</taxon>
        <taxon>Eubacteriales</taxon>
        <taxon>Clostridiaceae</taxon>
        <taxon>Clostridium</taxon>
    </lineage>
</organism>
<sequence>MEKIIIYYLFIINIIAFTIVYIDKQKAIKKQWRIRESTIIFISLIGGSIGTYLGMYFFRHKTKHLKFTLGIPIIILIQLSTYLIIKK</sequence>
<protein>
    <submittedName>
        <fullName evidence="2">DUF1294 domain-containing protein</fullName>
    </submittedName>
</protein>
<feature type="transmembrane region" description="Helical" evidence="1">
    <location>
        <begin position="6"/>
        <end position="22"/>
    </location>
</feature>
<comment type="caution">
    <text evidence="2">The sequence shown here is derived from an EMBL/GenBank/DDBJ whole genome shotgun (WGS) entry which is preliminary data.</text>
</comment>
<gene>
    <name evidence="2" type="ORF">NE398_13110</name>
</gene>
<evidence type="ECO:0000313" key="2">
    <source>
        <dbReference type="EMBL" id="MDC4241100.1"/>
    </source>
</evidence>
<evidence type="ECO:0000256" key="1">
    <source>
        <dbReference type="SAM" id="Phobius"/>
    </source>
</evidence>
<evidence type="ECO:0000313" key="3">
    <source>
        <dbReference type="Proteomes" id="UP001141183"/>
    </source>
</evidence>
<name>A0A9X4B0U4_9CLOT</name>